<organism evidence="8 9">
    <name type="scientific">Dendrobium nobile</name>
    <name type="common">Orchid</name>
    <dbReference type="NCBI Taxonomy" id="94219"/>
    <lineage>
        <taxon>Eukaryota</taxon>
        <taxon>Viridiplantae</taxon>
        <taxon>Streptophyta</taxon>
        <taxon>Embryophyta</taxon>
        <taxon>Tracheophyta</taxon>
        <taxon>Spermatophyta</taxon>
        <taxon>Magnoliopsida</taxon>
        <taxon>Liliopsida</taxon>
        <taxon>Asparagales</taxon>
        <taxon>Orchidaceae</taxon>
        <taxon>Epidendroideae</taxon>
        <taxon>Malaxideae</taxon>
        <taxon>Dendrobiinae</taxon>
        <taxon>Dendrobium</taxon>
    </lineage>
</organism>
<evidence type="ECO:0000256" key="1">
    <source>
        <dbReference type="ARBA" id="ARBA00004132"/>
    </source>
</evidence>
<accession>A0A8T3BLV0</accession>
<dbReference type="InterPro" id="IPR008942">
    <property type="entry name" value="ENTH_VHS"/>
</dbReference>
<evidence type="ECO:0000259" key="7">
    <source>
        <dbReference type="PROSITE" id="PS50942"/>
    </source>
</evidence>
<feature type="domain" description="ENTH" evidence="7">
    <location>
        <begin position="18"/>
        <end position="150"/>
    </location>
</feature>
<dbReference type="SMR" id="A0A8T3BLV0"/>
<evidence type="ECO:0000256" key="3">
    <source>
        <dbReference type="ARBA" id="ARBA00010130"/>
    </source>
</evidence>
<evidence type="ECO:0000256" key="4">
    <source>
        <dbReference type="ARBA" id="ARBA00023034"/>
    </source>
</evidence>
<dbReference type="GO" id="GO:0030276">
    <property type="term" value="F:clathrin binding"/>
    <property type="evidence" value="ECO:0007669"/>
    <property type="project" value="TreeGrafter"/>
</dbReference>
<dbReference type="Gene3D" id="1.25.40.90">
    <property type="match status" value="1"/>
</dbReference>
<comment type="caution">
    <text evidence="8">The sequence shown here is derived from an EMBL/GenBank/DDBJ whole genome shotgun (WGS) entry which is preliminary data.</text>
</comment>
<feature type="compositionally biased region" description="Low complexity" evidence="6">
    <location>
        <begin position="162"/>
        <end position="171"/>
    </location>
</feature>
<evidence type="ECO:0000256" key="5">
    <source>
        <dbReference type="ARBA" id="ARBA00023329"/>
    </source>
</evidence>
<dbReference type="GO" id="GO:0006897">
    <property type="term" value="P:endocytosis"/>
    <property type="evidence" value="ECO:0007669"/>
    <property type="project" value="TreeGrafter"/>
</dbReference>
<evidence type="ECO:0000313" key="8">
    <source>
        <dbReference type="EMBL" id="KAI0513563.1"/>
    </source>
</evidence>
<dbReference type="AlphaFoldDB" id="A0A8T3BLV0"/>
<keyword evidence="4" id="KW-0333">Golgi apparatus</keyword>
<dbReference type="PROSITE" id="PS50942">
    <property type="entry name" value="ENTH"/>
    <property type="match status" value="1"/>
</dbReference>
<evidence type="ECO:0000313" key="9">
    <source>
        <dbReference type="Proteomes" id="UP000829196"/>
    </source>
</evidence>
<reference evidence="8" key="1">
    <citation type="journal article" date="2022" name="Front. Genet.">
        <title>Chromosome-Scale Assembly of the Dendrobium nobile Genome Provides Insights Into the Molecular Mechanism of the Biosynthesis of the Medicinal Active Ingredient of Dendrobium.</title>
        <authorList>
            <person name="Xu Q."/>
            <person name="Niu S.-C."/>
            <person name="Li K.-L."/>
            <person name="Zheng P.-J."/>
            <person name="Zhang X.-J."/>
            <person name="Jia Y."/>
            <person name="Liu Y."/>
            <person name="Niu Y.-X."/>
            <person name="Yu L.-H."/>
            <person name="Chen D.-F."/>
            <person name="Zhang G.-Q."/>
        </authorList>
    </citation>
    <scope>NUCLEOTIDE SEQUENCE</scope>
    <source>
        <tissue evidence="8">Leaf</tissue>
    </source>
</reference>
<evidence type="ECO:0000256" key="2">
    <source>
        <dbReference type="ARBA" id="ARBA00004555"/>
    </source>
</evidence>
<keyword evidence="5" id="KW-0968">Cytoplasmic vesicle</keyword>
<feature type="region of interest" description="Disordered" evidence="6">
    <location>
        <begin position="153"/>
        <end position="325"/>
    </location>
</feature>
<dbReference type="GO" id="GO:0030125">
    <property type="term" value="C:clathrin vesicle coat"/>
    <property type="evidence" value="ECO:0007669"/>
    <property type="project" value="TreeGrafter"/>
</dbReference>
<evidence type="ECO:0000256" key="6">
    <source>
        <dbReference type="SAM" id="MobiDB-lite"/>
    </source>
</evidence>
<feature type="compositionally biased region" description="Basic and acidic residues" evidence="6">
    <location>
        <begin position="258"/>
        <end position="272"/>
    </location>
</feature>
<protein>
    <recommendedName>
        <fullName evidence="7">ENTH domain-containing protein</fullName>
    </recommendedName>
</protein>
<dbReference type="Pfam" id="PF01417">
    <property type="entry name" value="ENTH"/>
    <property type="match status" value="1"/>
</dbReference>
<dbReference type="Proteomes" id="UP000829196">
    <property type="component" value="Unassembled WGS sequence"/>
</dbReference>
<dbReference type="SMART" id="SM00273">
    <property type="entry name" value="ENTH"/>
    <property type="match status" value="1"/>
</dbReference>
<dbReference type="GO" id="GO:0005768">
    <property type="term" value="C:endosome"/>
    <property type="evidence" value="ECO:0007669"/>
    <property type="project" value="TreeGrafter"/>
</dbReference>
<dbReference type="GO" id="GO:0005886">
    <property type="term" value="C:plasma membrane"/>
    <property type="evidence" value="ECO:0007669"/>
    <property type="project" value="TreeGrafter"/>
</dbReference>
<dbReference type="GO" id="GO:0005794">
    <property type="term" value="C:Golgi apparatus"/>
    <property type="evidence" value="ECO:0007669"/>
    <property type="project" value="UniProtKB-SubCell"/>
</dbReference>
<name>A0A8T3BLV0_DENNO</name>
<dbReference type="OrthoDB" id="750501at2759"/>
<comment type="subcellular location">
    <subcellularLocation>
        <location evidence="1">Cytoplasmic vesicle</location>
        <location evidence="1">Clathrin-coated vesicle</location>
    </subcellularLocation>
    <subcellularLocation>
        <location evidence="2">Golgi apparatus</location>
    </subcellularLocation>
</comment>
<proteinExistence type="inferred from homology"/>
<sequence>MKKALDQTVRDLKREVNKKVLKVSSIEQKTLDATSNETWGPRGSLIAEIAQASFNYNYYQLIMAVIWKRMQDTGKNWRHVYKALSVLEYLVIYGSERVIDDIKEHAYQISTLSDFLYTDSNGRDQGSNVRRKSQSLVALVNNKERLQEVRNKALFNKDNRASRPPLSSSARYNDGHFEGDDGNREDGLVRERDLVFRDKDRYPSGDKYSQGQDQHAKDNDEFYSRDDNYRVRPNGDYQYRPRSQSVGGHPNNSLDESDGGRDNDSLRDERIDAPLSYEEATNDACSDVQNDKGTVTASMQKASSPSGPKETSRGTNQAPASVACESAQTHEKAIAFFDEFDPRGPVSAAPTVPSSGLELDIFGLSAVDHTDSSASMHATSTSIPEDDMFANSGLVANFTVASTAHDVSSEPDQNPFGDVPFKVILGEDLPSETNTSAFATSQARSGFVSASEINLPIEKKMEPSQSYNFGNTFGGPIYAPDVVNDRPSLSKPDFYASEFSAANSSKDILDGILPWTGPVASASFQETQPAGQIHFLSQQGFSAYSASHAHNSIDTDSSDLQIGQINPFEQPKLSNHLTGQANPFACQVFQQASPSANEMNSTDNSVPSHPQISLEVPVSPHPFQPASLNGMQASHMISMDKKGLSYLATSQTTSITLHAGQSTAPANYQGLQINQSQQQNLQSQAIPLSSRIDSHVSQINNLNQLGPLAPQTLQLASGPFQAVQFSVPVNEHVESAQLNPLQHPMVAASQSLSCTPISSQPFQSSAPMIIQAPPINLQPFQPVASTSLHGTQIAFENIPVFPQAAQKATPSNIQTNQPSFTPHSAVPDLIISAQGSAMPQPSKKKFEPKSAVWADSISRGLVNLNISGSKTNHLADIGIDFDDINRKEKRKEVKSSQTPLPSSLAMGRAMGAGSGLGRAGSSLFTQPLNPTPGANMGLGMNQPYMGMGMVGNMGMMHPSLGMPHQQGSGLPGAHTYGRGGYS</sequence>
<dbReference type="SUPFAM" id="SSF48464">
    <property type="entry name" value="ENTH/VHS domain"/>
    <property type="match status" value="1"/>
</dbReference>
<dbReference type="PANTHER" id="PTHR12276:SF91">
    <property type="entry name" value="CLATHRIN INTERACTOR EPSIN 2-RELATED"/>
    <property type="match status" value="1"/>
</dbReference>
<feature type="compositionally biased region" description="Polar residues" evidence="6">
    <location>
        <begin position="241"/>
        <end position="254"/>
    </location>
</feature>
<dbReference type="InterPro" id="IPR013809">
    <property type="entry name" value="ENTH"/>
</dbReference>
<dbReference type="PANTHER" id="PTHR12276">
    <property type="entry name" value="EPSIN/ENT-RELATED"/>
    <property type="match status" value="1"/>
</dbReference>
<dbReference type="EMBL" id="JAGYWB010000008">
    <property type="protein sequence ID" value="KAI0513563.1"/>
    <property type="molecule type" value="Genomic_DNA"/>
</dbReference>
<feature type="region of interest" description="Disordered" evidence="6">
    <location>
        <begin position="963"/>
        <end position="982"/>
    </location>
</feature>
<comment type="similarity">
    <text evidence="3">Belongs to the epsin family.</text>
</comment>
<dbReference type="GO" id="GO:0005543">
    <property type="term" value="F:phospholipid binding"/>
    <property type="evidence" value="ECO:0007669"/>
    <property type="project" value="TreeGrafter"/>
</dbReference>
<feature type="compositionally biased region" description="Polar residues" evidence="6">
    <location>
        <begin position="283"/>
        <end position="306"/>
    </location>
</feature>
<keyword evidence="9" id="KW-1185">Reference proteome</keyword>
<feature type="compositionally biased region" description="Basic and acidic residues" evidence="6">
    <location>
        <begin position="173"/>
        <end position="204"/>
    </location>
</feature>
<dbReference type="CDD" id="cd03571">
    <property type="entry name" value="ENTH"/>
    <property type="match status" value="1"/>
</dbReference>
<dbReference type="FunFam" id="1.25.40.90:FF:000006">
    <property type="entry name" value="Clathrin interactor 1"/>
    <property type="match status" value="1"/>
</dbReference>
<gene>
    <name evidence="8" type="ORF">KFK09_009588</name>
</gene>
<feature type="compositionally biased region" description="Basic and acidic residues" evidence="6">
    <location>
        <begin position="214"/>
        <end position="230"/>
    </location>
</feature>